<dbReference type="Proteomes" id="UP000036681">
    <property type="component" value="Unplaced"/>
</dbReference>
<sequence length="93" mass="10334">MKTSLYSQDDYACYAAPQFTSRDGVLQDSYVSASGVVVNNKGGTTGRPSSDLYLPRKRRKPKTRKKDEDTTAQSHQYGTGIALLRFLYSFPSS</sequence>
<evidence type="ECO:0000313" key="2">
    <source>
        <dbReference type="Proteomes" id="UP000036681"/>
    </source>
</evidence>
<proteinExistence type="predicted"/>
<evidence type="ECO:0000313" key="3">
    <source>
        <dbReference type="WBParaSite" id="ALUE_0000911301-mRNA-1"/>
    </source>
</evidence>
<accession>A0A0M3HZH4</accession>
<evidence type="ECO:0000256" key="1">
    <source>
        <dbReference type="SAM" id="MobiDB-lite"/>
    </source>
</evidence>
<name>A0A0M3HZH4_ASCLU</name>
<feature type="compositionally biased region" description="Basic residues" evidence="1">
    <location>
        <begin position="55"/>
        <end position="64"/>
    </location>
</feature>
<organism evidence="2 3">
    <name type="scientific">Ascaris lumbricoides</name>
    <name type="common">Giant roundworm</name>
    <dbReference type="NCBI Taxonomy" id="6252"/>
    <lineage>
        <taxon>Eukaryota</taxon>
        <taxon>Metazoa</taxon>
        <taxon>Ecdysozoa</taxon>
        <taxon>Nematoda</taxon>
        <taxon>Chromadorea</taxon>
        <taxon>Rhabditida</taxon>
        <taxon>Spirurina</taxon>
        <taxon>Ascaridomorpha</taxon>
        <taxon>Ascaridoidea</taxon>
        <taxon>Ascarididae</taxon>
        <taxon>Ascaris</taxon>
    </lineage>
</organism>
<keyword evidence="2" id="KW-1185">Reference proteome</keyword>
<reference evidence="3" key="1">
    <citation type="submission" date="2017-02" db="UniProtKB">
        <authorList>
            <consortium name="WormBaseParasite"/>
        </authorList>
    </citation>
    <scope>IDENTIFICATION</scope>
</reference>
<dbReference type="WBParaSite" id="ALUE_0000911301-mRNA-1">
    <property type="protein sequence ID" value="ALUE_0000911301-mRNA-1"/>
    <property type="gene ID" value="ALUE_0000911301"/>
</dbReference>
<dbReference type="AlphaFoldDB" id="A0A0M3HZH4"/>
<protein>
    <submittedName>
        <fullName evidence="3">Uncharacterized protein</fullName>
    </submittedName>
</protein>
<feature type="region of interest" description="Disordered" evidence="1">
    <location>
        <begin position="37"/>
        <end position="74"/>
    </location>
</feature>